<evidence type="ECO:0000313" key="2">
    <source>
        <dbReference type="EMBL" id="CAH1452604.1"/>
    </source>
</evidence>
<name>A0AAU9PR46_9ASTR</name>
<keyword evidence="1" id="KW-0732">Signal</keyword>
<evidence type="ECO:0008006" key="4">
    <source>
        <dbReference type="Google" id="ProtNLM"/>
    </source>
</evidence>
<proteinExistence type="predicted"/>
<organism evidence="2 3">
    <name type="scientific">Lactuca virosa</name>
    <dbReference type="NCBI Taxonomy" id="75947"/>
    <lineage>
        <taxon>Eukaryota</taxon>
        <taxon>Viridiplantae</taxon>
        <taxon>Streptophyta</taxon>
        <taxon>Embryophyta</taxon>
        <taxon>Tracheophyta</taxon>
        <taxon>Spermatophyta</taxon>
        <taxon>Magnoliopsida</taxon>
        <taxon>eudicotyledons</taxon>
        <taxon>Gunneridae</taxon>
        <taxon>Pentapetalae</taxon>
        <taxon>asterids</taxon>
        <taxon>campanulids</taxon>
        <taxon>Asterales</taxon>
        <taxon>Asteraceae</taxon>
        <taxon>Cichorioideae</taxon>
        <taxon>Cichorieae</taxon>
        <taxon>Lactucinae</taxon>
        <taxon>Lactuca</taxon>
    </lineage>
</organism>
<accession>A0AAU9PR46</accession>
<dbReference type="EMBL" id="CAKMRJ010005745">
    <property type="protein sequence ID" value="CAH1452604.1"/>
    <property type="molecule type" value="Genomic_DNA"/>
</dbReference>
<dbReference type="Proteomes" id="UP001157418">
    <property type="component" value="Unassembled WGS sequence"/>
</dbReference>
<comment type="caution">
    <text evidence="2">The sequence shown here is derived from an EMBL/GenBank/DDBJ whole genome shotgun (WGS) entry which is preliminary data.</text>
</comment>
<reference evidence="2 3" key="1">
    <citation type="submission" date="2022-01" db="EMBL/GenBank/DDBJ databases">
        <authorList>
            <person name="Xiong W."/>
            <person name="Schranz E."/>
        </authorList>
    </citation>
    <scope>NUCLEOTIDE SEQUENCE [LARGE SCALE GENOMIC DNA]</scope>
</reference>
<feature type="signal peptide" evidence="1">
    <location>
        <begin position="1"/>
        <end position="31"/>
    </location>
</feature>
<dbReference type="AlphaFoldDB" id="A0AAU9PR46"/>
<protein>
    <recommendedName>
        <fullName evidence="4">Secreted protein</fullName>
    </recommendedName>
</protein>
<evidence type="ECO:0000256" key="1">
    <source>
        <dbReference type="SAM" id="SignalP"/>
    </source>
</evidence>
<gene>
    <name evidence="2" type="ORF">LVIROSA_LOCUS37893</name>
</gene>
<evidence type="ECO:0000313" key="3">
    <source>
        <dbReference type="Proteomes" id="UP001157418"/>
    </source>
</evidence>
<keyword evidence="3" id="KW-1185">Reference proteome</keyword>
<feature type="chain" id="PRO_5043975786" description="Secreted protein" evidence="1">
    <location>
        <begin position="32"/>
        <end position="114"/>
    </location>
</feature>
<sequence length="114" mass="12607">MVALPDPSHRLFSTALSHVFVFFFSLPPSDADTLSTGLAAGSNTACLEPELLETRRLSLSRLPPIPFSTSIRGNFRQRLCQISAYSGVYGTFMYTSMTRPTSSPSRSPTLQLWF</sequence>